<dbReference type="KEGG" id="cohn:KCTCHS21_36340"/>
<protein>
    <recommendedName>
        <fullName evidence="2">SLH domain-containing protein</fullName>
    </recommendedName>
</protein>
<name>A0A3T1D857_9BACL</name>
<dbReference type="Gene3D" id="2.60.40.2340">
    <property type="match status" value="3"/>
</dbReference>
<evidence type="ECO:0000313" key="4">
    <source>
        <dbReference type="Proteomes" id="UP000289856"/>
    </source>
</evidence>
<sequence length="705" mass="74984">MVRRSSKRFASVFMALILVFTMFGNVVSAEGGAPGSSMNLTAFSIKGYAGVISTNNDGSAESVTITVPYGTDLTNIKPQFSHNGTYADVNGVAQKSGLDAVDFSSPVLYKIHNASNENTHNYLVTVNVLPHLTLTLTTDKASYKPGEPVVVTVSASNTTNVNADGVQRIKTTLEFDPTKFSVKSYIDEDDEYTEKGYKPLLNTENTYMNAPYFLKMSSPNAKYLVLDLRSDIPFKDGPIYQVTLDSLDTLGSYVAALSIYIGTVTAGGDYIQGSPIIVNTLVNVVAPSSEKQITQFSILNSTGSIDQKDKTINVQVPFNTDLTTLAPQFTVSASASVKVGTTAQVSGTTSNNFTNPVKYTVYAEDGSKQDYMVTVSLETAPPIPSTSKDLSTFSILGNAGSISPTAKTVDVIVPFATDLTALAPQFTITGTSVKVGDITQESGVTLNNFTSSVTYTVYAEDKSYQDYKVTVRLASPDVVYPPTSPPPTGPVSTPAPTATPKPVLNEKLNIDVIKAQVEKATSAPAIAFKDVPKDSPTAKAIELATKLGIVMGYADGSFHANATVTRAEFATMLVKALGLESTDKANFKDTRGHWAADAIAALHSFGFINGYADGSFKPNQSISKAEIVAILSKVINITLSSNPTKFSDVSGSWAEDAINKLSDSGIVKGASDGSFKPNAKATRSESLLMILRMLNVSLNLSLDIE</sequence>
<dbReference type="Pfam" id="PF00395">
    <property type="entry name" value="SLH"/>
    <property type="match status" value="3"/>
</dbReference>
<feature type="domain" description="SLH" evidence="2">
    <location>
        <begin position="641"/>
        <end position="704"/>
    </location>
</feature>
<gene>
    <name evidence="3" type="ORF">KCTCHS21_36340</name>
</gene>
<feature type="compositionally biased region" description="Low complexity" evidence="1">
    <location>
        <begin position="490"/>
        <end position="500"/>
    </location>
</feature>
<dbReference type="Proteomes" id="UP000289856">
    <property type="component" value="Chromosome"/>
</dbReference>
<dbReference type="RefSeq" id="WP_130611233.1">
    <property type="nucleotide sequence ID" value="NZ_AP019400.1"/>
</dbReference>
<proteinExistence type="predicted"/>
<feature type="domain" description="SLH" evidence="2">
    <location>
        <begin position="524"/>
        <end position="587"/>
    </location>
</feature>
<dbReference type="OrthoDB" id="2506510at2"/>
<feature type="region of interest" description="Disordered" evidence="1">
    <location>
        <begin position="481"/>
        <end position="500"/>
    </location>
</feature>
<keyword evidence="4" id="KW-1185">Reference proteome</keyword>
<dbReference type="InterPro" id="IPR001119">
    <property type="entry name" value="SLH_dom"/>
</dbReference>
<dbReference type="PANTHER" id="PTHR43308:SF5">
    <property type="entry name" value="S-LAYER PROTEIN _ PEPTIDOGLYCAN ENDO-BETA-N-ACETYLGLUCOSAMINIDASE"/>
    <property type="match status" value="1"/>
</dbReference>
<dbReference type="EMBL" id="AP019400">
    <property type="protein sequence ID" value="BBI34235.1"/>
    <property type="molecule type" value="Genomic_DNA"/>
</dbReference>
<dbReference type="Gene3D" id="2.60.40.10">
    <property type="entry name" value="Immunoglobulins"/>
    <property type="match status" value="1"/>
</dbReference>
<dbReference type="AlphaFoldDB" id="A0A3T1D857"/>
<dbReference type="PANTHER" id="PTHR43308">
    <property type="entry name" value="OUTER MEMBRANE PROTEIN ALPHA-RELATED"/>
    <property type="match status" value="1"/>
</dbReference>
<dbReference type="InterPro" id="IPR013783">
    <property type="entry name" value="Ig-like_fold"/>
</dbReference>
<dbReference type="InterPro" id="IPR051465">
    <property type="entry name" value="Cell_Envelope_Struct_Comp"/>
</dbReference>
<accession>A0A3T1D857</accession>
<dbReference type="PROSITE" id="PS51272">
    <property type="entry name" value="SLH"/>
    <property type="match status" value="3"/>
</dbReference>
<organism evidence="3 4">
    <name type="scientific">Cohnella abietis</name>
    <dbReference type="NCBI Taxonomy" id="2507935"/>
    <lineage>
        <taxon>Bacteria</taxon>
        <taxon>Bacillati</taxon>
        <taxon>Bacillota</taxon>
        <taxon>Bacilli</taxon>
        <taxon>Bacillales</taxon>
        <taxon>Paenibacillaceae</taxon>
        <taxon>Cohnella</taxon>
    </lineage>
</organism>
<evidence type="ECO:0000259" key="2">
    <source>
        <dbReference type="PROSITE" id="PS51272"/>
    </source>
</evidence>
<reference evidence="3 4" key="1">
    <citation type="submission" date="2019-01" db="EMBL/GenBank/DDBJ databases">
        <title>Complete genome sequence of Cohnella hallensis HS21 isolated from Korean fir (Abies koreana) rhizospheric soil.</title>
        <authorList>
            <person name="Jiang L."/>
            <person name="Kang S.W."/>
            <person name="Kim S."/>
            <person name="Jung J."/>
            <person name="Kim C.Y."/>
            <person name="Kim D.H."/>
            <person name="Kim S.W."/>
            <person name="Lee J."/>
        </authorList>
    </citation>
    <scope>NUCLEOTIDE SEQUENCE [LARGE SCALE GENOMIC DNA]</scope>
    <source>
        <strain evidence="3 4">HS21</strain>
    </source>
</reference>
<evidence type="ECO:0000256" key="1">
    <source>
        <dbReference type="SAM" id="MobiDB-lite"/>
    </source>
</evidence>
<feature type="domain" description="SLH" evidence="2">
    <location>
        <begin position="588"/>
        <end position="640"/>
    </location>
</feature>
<evidence type="ECO:0000313" key="3">
    <source>
        <dbReference type="EMBL" id="BBI34235.1"/>
    </source>
</evidence>